<gene>
    <name evidence="2" type="ORF">EYF80_019642</name>
</gene>
<dbReference type="Proteomes" id="UP000314294">
    <property type="component" value="Unassembled WGS sequence"/>
</dbReference>
<feature type="compositionally biased region" description="Polar residues" evidence="1">
    <location>
        <begin position="1"/>
        <end position="10"/>
    </location>
</feature>
<reference evidence="2 3" key="1">
    <citation type="submission" date="2019-03" db="EMBL/GenBank/DDBJ databases">
        <title>First draft genome of Liparis tanakae, snailfish: a comprehensive survey of snailfish specific genes.</title>
        <authorList>
            <person name="Kim W."/>
            <person name="Song I."/>
            <person name="Jeong J.-H."/>
            <person name="Kim D."/>
            <person name="Kim S."/>
            <person name="Ryu S."/>
            <person name="Song J.Y."/>
            <person name="Lee S.K."/>
        </authorList>
    </citation>
    <scope>NUCLEOTIDE SEQUENCE [LARGE SCALE GENOMIC DNA]</scope>
    <source>
        <tissue evidence="2">Muscle</tissue>
    </source>
</reference>
<evidence type="ECO:0000313" key="3">
    <source>
        <dbReference type="Proteomes" id="UP000314294"/>
    </source>
</evidence>
<accession>A0A4Z2HX49</accession>
<dbReference type="AlphaFoldDB" id="A0A4Z2HX49"/>
<proteinExistence type="predicted"/>
<name>A0A4Z2HX49_9TELE</name>
<protein>
    <submittedName>
        <fullName evidence="2">Uncharacterized protein</fullName>
    </submittedName>
</protein>
<organism evidence="2 3">
    <name type="scientific">Liparis tanakae</name>
    <name type="common">Tanaka's snailfish</name>
    <dbReference type="NCBI Taxonomy" id="230148"/>
    <lineage>
        <taxon>Eukaryota</taxon>
        <taxon>Metazoa</taxon>
        <taxon>Chordata</taxon>
        <taxon>Craniata</taxon>
        <taxon>Vertebrata</taxon>
        <taxon>Euteleostomi</taxon>
        <taxon>Actinopterygii</taxon>
        <taxon>Neopterygii</taxon>
        <taxon>Teleostei</taxon>
        <taxon>Neoteleostei</taxon>
        <taxon>Acanthomorphata</taxon>
        <taxon>Eupercaria</taxon>
        <taxon>Perciformes</taxon>
        <taxon>Cottioidei</taxon>
        <taxon>Cottales</taxon>
        <taxon>Liparidae</taxon>
        <taxon>Liparis</taxon>
    </lineage>
</organism>
<keyword evidence="3" id="KW-1185">Reference proteome</keyword>
<evidence type="ECO:0000313" key="2">
    <source>
        <dbReference type="EMBL" id="TNN70141.1"/>
    </source>
</evidence>
<dbReference type="EMBL" id="SRLO01000167">
    <property type="protein sequence ID" value="TNN70141.1"/>
    <property type="molecule type" value="Genomic_DNA"/>
</dbReference>
<feature type="region of interest" description="Disordered" evidence="1">
    <location>
        <begin position="1"/>
        <end position="23"/>
    </location>
</feature>
<comment type="caution">
    <text evidence="2">The sequence shown here is derived from an EMBL/GenBank/DDBJ whole genome shotgun (WGS) entry which is preliminary data.</text>
</comment>
<sequence length="80" mass="9514">MLRCQESQGETKQRWSGRAGDHLGPQPLHLEDMGFALIPSWRFCFGWNPEQTRRQQGWVKVKGLFRGNRMRCYKRGMEME</sequence>
<evidence type="ECO:0000256" key="1">
    <source>
        <dbReference type="SAM" id="MobiDB-lite"/>
    </source>
</evidence>